<feature type="non-terminal residue" evidence="1">
    <location>
        <position position="159"/>
    </location>
</feature>
<keyword evidence="2" id="KW-1185">Reference proteome</keyword>
<sequence length="159" mass="17577">MLYTYNVLAGILFAAVAFACPLDSPSSGCKYHELRGTDVWQINLYEGINCNEAAPGTMPSNIFQQPSKDDNDSEPCMQTYGGLTKAESFVFSVSPAYYRIKVVLNFYEEANCKGKGYSMGEGATIQRGAPMLSPVDAFYKKHFNGNMPKSFKVSYALRD</sequence>
<dbReference type="Proteomes" id="UP000790377">
    <property type="component" value="Unassembled WGS sequence"/>
</dbReference>
<comment type="caution">
    <text evidence="1">The sequence shown here is derived from an EMBL/GenBank/DDBJ whole genome shotgun (WGS) entry which is preliminary data.</text>
</comment>
<evidence type="ECO:0000313" key="2">
    <source>
        <dbReference type="Proteomes" id="UP000790377"/>
    </source>
</evidence>
<name>A0ACB7ZTQ8_9AGAM</name>
<gene>
    <name evidence="1" type="ORF">BJ138DRAFT_1166965</name>
</gene>
<accession>A0ACB7ZTQ8</accession>
<proteinExistence type="predicted"/>
<reference evidence="1" key="1">
    <citation type="journal article" date="2021" name="New Phytol.">
        <title>Evolutionary innovations through gain and loss of genes in the ectomycorrhizal Boletales.</title>
        <authorList>
            <person name="Wu G."/>
            <person name="Miyauchi S."/>
            <person name="Morin E."/>
            <person name="Kuo A."/>
            <person name="Drula E."/>
            <person name="Varga T."/>
            <person name="Kohler A."/>
            <person name="Feng B."/>
            <person name="Cao Y."/>
            <person name="Lipzen A."/>
            <person name="Daum C."/>
            <person name="Hundley H."/>
            <person name="Pangilinan J."/>
            <person name="Johnson J."/>
            <person name="Barry K."/>
            <person name="LaButti K."/>
            <person name="Ng V."/>
            <person name="Ahrendt S."/>
            <person name="Min B."/>
            <person name="Choi I.G."/>
            <person name="Park H."/>
            <person name="Plett J.M."/>
            <person name="Magnuson J."/>
            <person name="Spatafora J.W."/>
            <person name="Nagy L.G."/>
            <person name="Henrissat B."/>
            <person name="Grigoriev I.V."/>
            <person name="Yang Z.L."/>
            <person name="Xu J."/>
            <person name="Martin F.M."/>
        </authorList>
    </citation>
    <scope>NUCLEOTIDE SEQUENCE</scope>
    <source>
        <strain evidence="1">ATCC 28755</strain>
    </source>
</reference>
<dbReference type="EMBL" id="MU268571">
    <property type="protein sequence ID" value="KAH7904193.1"/>
    <property type="molecule type" value="Genomic_DNA"/>
</dbReference>
<protein>
    <submittedName>
        <fullName evidence="1">Uncharacterized protein</fullName>
    </submittedName>
</protein>
<organism evidence="1 2">
    <name type="scientific">Hygrophoropsis aurantiaca</name>
    <dbReference type="NCBI Taxonomy" id="72124"/>
    <lineage>
        <taxon>Eukaryota</taxon>
        <taxon>Fungi</taxon>
        <taxon>Dikarya</taxon>
        <taxon>Basidiomycota</taxon>
        <taxon>Agaricomycotina</taxon>
        <taxon>Agaricomycetes</taxon>
        <taxon>Agaricomycetidae</taxon>
        <taxon>Boletales</taxon>
        <taxon>Coniophorineae</taxon>
        <taxon>Hygrophoropsidaceae</taxon>
        <taxon>Hygrophoropsis</taxon>
    </lineage>
</organism>
<evidence type="ECO:0000313" key="1">
    <source>
        <dbReference type="EMBL" id="KAH7904193.1"/>
    </source>
</evidence>